<proteinExistence type="predicted"/>
<dbReference type="Proteomes" id="UP000016924">
    <property type="component" value="Unassembled WGS sequence"/>
</dbReference>
<reference evidence="2" key="1">
    <citation type="submission" date="2012-06" db="EMBL/GenBank/DDBJ databases">
        <title>The genome sequence of Coniosporium apollinis CBS 100218.</title>
        <authorList>
            <consortium name="The Broad Institute Genome Sequencing Platform"/>
            <person name="Cuomo C."/>
            <person name="Gorbushina A."/>
            <person name="Noack S."/>
            <person name="Walker B."/>
            <person name="Young S.K."/>
            <person name="Zeng Q."/>
            <person name="Gargeya S."/>
            <person name="Fitzgerald M."/>
            <person name="Haas B."/>
            <person name="Abouelleil A."/>
            <person name="Alvarado L."/>
            <person name="Arachchi H.M."/>
            <person name="Berlin A.M."/>
            <person name="Chapman S.B."/>
            <person name="Goldberg J."/>
            <person name="Griggs A."/>
            <person name="Gujja S."/>
            <person name="Hansen M."/>
            <person name="Howarth C."/>
            <person name="Imamovic A."/>
            <person name="Larimer J."/>
            <person name="McCowan C."/>
            <person name="Montmayeur A."/>
            <person name="Murphy C."/>
            <person name="Neiman D."/>
            <person name="Pearson M."/>
            <person name="Priest M."/>
            <person name="Roberts A."/>
            <person name="Saif S."/>
            <person name="Shea T."/>
            <person name="Sisk P."/>
            <person name="Sykes S."/>
            <person name="Wortman J."/>
            <person name="Nusbaum C."/>
            <person name="Birren B."/>
        </authorList>
    </citation>
    <scope>NUCLEOTIDE SEQUENCE [LARGE SCALE GENOMIC DNA]</scope>
    <source>
        <strain evidence="2">CBS 100218</strain>
    </source>
</reference>
<dbReference type="RefSeq" id="XP_007778777.1">
    <property type="nucleotide sequence ID" value="XM_007780587.1"/>
</dbReference>
<gene>
    <name evidence="1" type="ORF">W97_02688</name>
</gene>
<dbReference type="HOGENOM" id="CLU_1496113_0_0_1"/>
<name>R7YNF8_CONA1</name>
<dbReference type="EMBL" id="JH767563">
    <property type="protein sequence ID" value="EON63460.1"/>
    <property type="molecule type" value="Genomic_DNA"/>
</dbReference>
<organism evidence="1 2">
    <name type="scientific">Coniosporium apollinis (strain CBS 100218)</name>
    <name type="common">Rock-inhabiting black yeast</name>
    <dbReference type="NCBI Taxonomy" id="1168221"/>
    <lineage>
        <taxon>Eukaryota</taxon>
        <taxon>Fungi</taxon>
        <taxon>Dikarya</taxon>
        <taxon>Ascomycota</taxon>
        <taxon>Pezizomycotina</taxon>
        <taxon>Dothideomycetes</taxon>
        <taxon>Dothideomycetes incertae sedis</taxon>
        <taxon>Coniosporium</taxon>
    </lineage>
</organism>
<evidence type="ECO:0000313" key="2">
    <source>
        <dbReference type="Proteomes" id="UP000016924"/>
    </source>
</evidence>
<protein>
    <submittedName>
        <fullName evidence="1">Uncharacterized protein</fullName>
    </submittedName>
</protein>
<accession>R7YNF8</accession>
<dbReference type="AlphaFoldDB" id="R7YNF8"/>
<dbReference type="OrthoDB" id="3944675at2759"/>
<sequence length="180" mass="20382">MTTIPETCSGERYPQACYHYYSAIHNYDFVESTFTCGDEIEREPGTATAEWTKQHKDKKWQHSYFMPPGTKEKKLGQIIRWLPRFENSGAANTEWARFCSKHDGGRGNGQLQENGQINNDLVELIKPGKEIKSPGENGKMTTTTQFEAKFTRAYSYADADVAISPNQINSTPHFHLSPLG</sequence>
<evidence type="ECO:0000313" key="1">
    <source>
        <dbReference type="EMBL" id="EON63460.1"/>
    </source>
</evidence>
<keyword evidence="2" id="KW-1185">Reference proteome</keyword>
<dbReference type="GeneID" id="19899999"/>